<dbReference type="EMBL" id="JASCZI010241786">
    <property type="protein sequence ID" value="MED6206908.1"/>
    <property type="molecule type" value="Genomic_DNA"/>
</dbReference>
<evidence type="ECO:0000313" key="2">
    <source>
        <dbReference type="Proteomes" id="UP001341840"/>
    </source>
</evidence>
<gene>
    <name evidence="1" type="ORF">PIB30_030908</name>
</gene>
<evidence type="ECO:0000313" key="1">
    <source>
        <dbReference type="EMBL" id="MED6206908.1"/>
    </source>
</evidence>
<proteinExistence type="predicted"/>
<dbReference type="Proteomes" id="UP001341840">
    <property type="component" value="Unassembled WGS sequence"/>
</dbReference>
<keyword evidence="2" id="KW-1185">Reference proteome</keyword>
<reference evidence="1 2" key="1">
    <citation type="journal article" date="2023" name="Plants (Basel)">
        <title>Bridging the Gap: Combining Genomics and Transcriptomics Approaches to Understand Stylosanthes scabra, an Orphan Legume from the Brazilian Caatinga.</title>
        <authorList>
            <person name="Ferreira-Neto J.R.C."/>
            <person name="da Silva M.D."/>
            <person name="Binneck E."/>
            <person name="de Melo N.F."/>
            <person name="da Silva R.H."/>
            <person name="de Melo A.L.T.M."/>
            <person name="Pandolfi V."/>
            <person name="Bustamante F.O."/>
            <person name="Brasileiro-Vidal A.C."/>
            <person name="Benko-Iseppon A.M."/>
        </authorList>
    </citation>
    <scope>NUCLEOTIDE SEQUENCE [LARGE SCALE GENOMIC DNA]</scope>
    <source>
        <tissue evidence="1">Leaves</tissue>
    </source>
</reference>
<name>A0ABU6YCC9_9FABA</name>
<accession>A0ABU6YCC9</accession>
<sequence>MVTGTTWHKRGHSGTLAWGRIKTTSCRHSPCHQAFAFWIHYNRRRFENPFFHIDPCFTPKITFCPSSAKTSKPRVLTLRSSKANRRGLRLDSEGAAGVIYWWWLWHLSDLSLHSKKMDELMVVPVFHVGGWMVKE</sequence>
<comment type="caution">
    <text evidence="1">The sequence shown here is derived from an EMBL/GenBank/DDBJ whole genome shotgun (WGS) entry which is preliminary data.</text>
</comment>
<organism evidence="1 2">
    <name type="scientific">Stylosanthes scabra</name>
    <dbReference type="NCBI Taxonomy" id="79078"/>
    <lineage>
        <taxon>Eukaryota</taxon>
        <taxon>Viridiplantae</taxon>
        <taxon>Streptophyta</taxon>
        <taxon>Embryophyta</taxon>
        <taxon>Tracheophyta</taxon>
        <taxon>Spermatophyta</taxon>
        <taxon>Magnoliopsida</taxon>
        <taxon>eudicotyledons</taxon>
        <taxon>Gunneridae</taxon>
        <taxon>Pentapetalae</taxon>
        <taxon>rosids</taxon>
        <taxon>fabids</taxon>
        <taxon>Fabales</taxon>
        <taxon>Fabaceae</taxon>
        <taxon>Papilionoideae</taxon>
        <taxon>50 kb inversion clade</taxon>
        <taxon>dalbergioids sensu lato</taxon>
        <taxon>Dalbergieae</taxon>
        <taxon>Pterocarpus clade</taxon>
        <taxon>Stylosanthes</taxon>
    </lineage>
</organism>
<protein>
    <submittedName>
        <fullName evidence="1">Uncharacterized protein</fullName>
    </submittedName>
</protein>